<organism evidence="6 7">
    <name type="scientific">Dothidotthia symphoricarpi CBS 119687</name>
    <dbReference type="NCBI Taxonomy" id="1392245"/>
    <lineage>
        <taxon>Eukaryota</taxon>
        <taxon>Fungi</taxon>
        <taxon>Dikarya</taxon>
        <taxon>Ascomycota</taxon>
        <taxon>Pezizomycotina</taxon>
        <taxon>Dothideomycetes</taxon>
        <taxon>Pleosporomycetidae</taxon>
        <taxon>Pleosporales</taxon>
        <taxon>Dothidotthiaceae</taxon>
        <taxon>Dothidotthia</taxon>
    </lineage>
</organism>
<dbReference type="GO" id="GO:0000981">
    <property type="term" value="F:DNA-binding transcription factor activity, RNA polymerase II-specific"/>
    <property type="evidence" value="ECO:0007669"/>
    <property type="project" value="InterPro"/>
</dbReference>
<proteinExistence type="predicted"/>
<dbReference type="PROSITE" id="PS00463">
    <property type="entry name" value="ZN2_CY6_FUNGAL_1"/>
    <property type="match status" value="1"/>
</dbReference>
<dbReference type="SMART" id="SM00066">
    <property type="entry name" value="GAL4"/>
    <property type="match status" value="1"/>
</dbReference>
<dbReference type="InterPro" id="IPR050987">
    <property type="entry name" value="AtrR-like"/>
</dbReference>
<keyword evidence="1" id="KW-0479">Metal-binding</keyword>
<evidence type="ECO:0000256" key="2">
    <source>
        <dbReference type="ARBA" id="ARBA00023242"/>
    </source>
</evidence>
<keyword evidence="3" id="KW-0175">Coiled coil</keyword>
<keyword evidence="7" id="KW-1185">Reference proteome</keyword>
<evidence type="ECO:0000259" key="5">
    <source>
        <dbReference type="PROSITE" id="PS50048"/>
    </source>
</evidence>
<evidence type="ECO:0000313" key="6">
    <source>
        <dbReference type="EMBL" id="KAF2127627.1"/>
    </source>
</evidence>
<dbReference type="GeneID" id="54412057"/>
<feature type="coiled-coil region" evidence="3">
    <location>
        <begin position="63"/>
        <end position="90"/>
    </location>
</feature>
<dbReference type="Gene3D" id="4.10.240.10">
    <property type="entry name" value="Zn(2)-C6 fungal-type DNA-binding domain"/>
    <property type="match status" value="1"/>
</dbReference>
<feature type="compositionally biased region" description="Polar residues" evidence="4">
    <location>
        <begin position="103"/>
        <end position="112"/>
    </location>
</feature>
<feature type="compositionally biased region" description="Polar residues" evidence="4">
    <location>
        <begin position="469"/>
        <end position="509"/>
    </location>
</feature>
<dbReference type="CDD" id="cd00067">
    <property type="entry name" value="GAL4"/>
    <property type="match status" value="1"/>
</dbReference>
<dbReference type="PANTHER" id="PTHR46910">
    <property type="entry name" value="TRANSCRIPTION FACTOR PDR1"/>
    <property type="match status" value="1"/>
</dbReference>
<reference evidence="6" key="1">
    <citation type="journal article" date="2020" name="Stud. Mycol.">
        <title>101 Dothideomycetes genomes: a test case for predicting lifestyles and emergence of pathogens.</title>
        <authorList>
            <person name="Haridas S."/>
            <person name="Albert R."/>
            <person name="Binder M."/>
            <person name="Bloem J."/>
            <person name="Labutti K."/>
            <person name="Salamov A."/>
            <person name="Andreopoulos B."/>
            <person name="Baker S."/>
            <person name="Barry K."/>
            <person name="Bills G."/>
            <person name="Bluhm B."/>
            <person name="Cannon C."/>
            <person name="Castanera R."/>
            <person name="Culley D."/>
            <person name="Daum C."/>
            <person name="Ezra D."/>
            <person name="Gonzalez J."/>
            <person name="Henrissat B."/>
            <person name="Kuo A."/>
            <person name="Liang C."/>
            <person name="Lipzen A."/>
            <person name="Lutzoni F."/>
            <person name="Magnuson J."/>
            <person name="Mondo S."/>
            <person name="Nolan M."/>
            <person name="Ohm R."/>
            <person name="Pangilinan J."/>
            <person name="Park H.-J."/>
            <person name="Ramirez L."/>
            <person name="Alfaro M."/>
            <person name="Sun H."/>
            <person name="Tritt A."/>
            <person name="Yoshinaga Y."/>
            <person name="Zwiers L.-H."/>
            <person name="Turgeon B."/>
            <person name="Goodwin S."/>
            <person name="Spatafora J."/>
            <person name="Crous P."/>
            <person name="Grigoriev I."/>
        </authorList>
    </citation>
    <scope>NUCLEOTIDE SEQUENCE</scope>
    <source>
        <strain evidence="6">CBS 119687</strain>
    </source>
</reference>
<sequence>MDHGDDMDTMLDGSASKRACDSCRTRKIRCDRALPCSNCKASNLSCTTTAPAQKVQKQRIHVSEEYEKKIDRIEDRLTGIEDLLESLALKLGNLDVRRDSTEHSSQSRSTRYGTARSPAAVVEPNTPAPFEGETAINSQSGYARELLAQAIGSTPSIGQNAEVQSALNALGELVTRQGQMTAPTTSRNQPLLNRSLANINPVDLERPPWGVVIMVLEKASVFPTMAFTVIFPFLQMRNLTEIFEDTYQNPGTCAAPRRIFAYSILYHMFVEYATLPLPGMDVQVFRKYSALCKTHMEVAMSQLDVFVPASYENIMALLLGAANAVEMCKPSLCWIMISSAAGLCQSLGYHRYQTMKDESEEERNPKMHVFWMIYMFDKTLSLRLGRASVIQDWDISLPFIVPTGKPHEAAGGDGMLTYWVKVARVQGQAYEKLFSPAAFGRSSEDRAQTAAELLHALGQAWFERGETPITDSSTYKSPPQPKTGTSAPNDTEIPSKSKRMVQQSSGASSQCDERAHASLGRIVDVLFYSDAVVYYSVCALIQRAVSSDNVTFHQQSLASSRSALVSHMRCNSQFNVQGSEELWSGYVHWSILQAPFTPFIVLFCNAIQNTDSSDLPSLSAFVASLESCRTISEGADKLYKMCHLFLQVAKLYVQAKLQDGLTRSQSVPETDHANFYTTSDGTQLDLSAMTQFDPYLSALGLVPNSAWPMAGFATNMESQDQNQDLGNDLTGMGFGPLGANQNSVQDWFSGSRYLMNLMEVGDDFQMPDLDFSL</sequence>
<gene>
    <name evidence="6" type="ORF">P153DRAFT_398225</name>
</gene>
<dbReference type="InterPro" id="IPR001138">
    <property type="entry name" value="Zn2Cys6_DnaBD"/>
</dbReference>
<dbReference type="GO" id="GO:0008270">
    <property type="term" value="F:zinc ion binding"/>
    <property type="evidence" value="ECO:0007669"/>
    <property type="project" value="InterPro"/>
</dbReference>
<dbReference type="PROSITE" id="PS50048">
    <property type="entry name" value="ZN2_CY6_FUNGAL_2"/>
    <property type="match status" value="1"/>
</dbReference>
<evidence type="ECO:0000256" key="1">
    <source>
        <dbReference type="ARBA" id="ARBA00022723"/>
    </source>
</evidence>
<feature type="region of interest" description="Disordered" evidence="4">
    <location>
        <begin position="468"/>
        <end position="509"/>
    </location>
</feature>
<feature type="region of interest" description="Disordered" evidence="4">
    <location>
        <begin position="98"/>
        <end position="128"/>
    </location>
</feature>
<dbReference type="OrthoDB" id="103819at2759"/>
<evidence type="ECO:0000256" key="3">
    <source>
        <dbReference type="SAM" id="Coils"/>
    </source>
</evidence>
<dbReference type="InterPro" id="IPR036864">
    <property type="entry name" value="Zn2-C6_fun-type_DNA-bd_sf"/>
</dbReference>
<protein>
    <recommendedName>
        <fullName evidence="5">Zn(2)-C6 fungal-type domain-containing protein</fullName>
    </recommendedName>
</protein>
<evidence type="ECO:0000256" key="4">
    <source>
        <dbReference type="SAM" id="MobiDB-lite"/>
    </source>
</evidence>
<dbReference type="InterPro" id="IPR007219">
    <property type="entry name" value="XnlR_reg_dom"/>
</dbReference>
<dbReference type="RefSeq" id="XP_033522016.1">
    <property type="nucleotide sequence ID" value="XM_033671625.1"/>
</dbReference>
<accession>A0A6A6A9V7</accession>
<dbReference type="CDD" id="cd12148">
    <property type="entry name" value="fungal_TF_MHR"/>
    <property type="match status" value="1"/>
</dbReference>
<feature type="domain" description="Zn(2)-C6 fungal-type" evidence="5">
    <location>
        <begin position="19"/>
        <end position="48"/>
    </location>
</feature>
<dbReference type="AlphaFoldDB" id="A0A6A6A9V7"/>
<evidence type="ECO:0000313" key="7">
    <source>
        <dbReference type="Proteomes" id="UP000799771"/>
    </source>
</evidence>
<dbReference type="SUPFAM" id="SSF57701">
    <property type="entry name" value="Zn2/Cys6 DNA-binding domain"/>
    <property type="match status" value="1"/>
</dbReference>
<dbReference type="PANTHER" id="PTHR46910:SF5">
    <property type="entry name" value="ZN(II)2CYS6 TRANSCRIPTION FACTOR (EUROFUNG)"/>
    <property type="match status" value="1"/>
</dbReference>
<dbReference type="Pfam" id="PF04082">
    <property type="entry name" value="Fungal_trans"/>
    <property type="match status" value="1"/>
</dbReference>
<dbReference type="Pfam" id="PF00172">
    <property type="entry name" value="Zn_clus"/>
    <property type="match status" value="1"/>
</dbReference>
<dbReference type="GO" id="GO:0003677">
    <property type="term" value="F:DNA binding"/>
    <property type="evidence" value="ECO:0007669"/>
    <property type="project" value="InterPro"/>
</dbReference>
<dbReference type="EMBL" id="ML977510">
    <property type="protein sequence ID" value="KAF2127627.1"/>
    <property type="molecule type" value="Genomic_DNA"/>
</dbReference>
<dbReference type="Proteomes" id="UP000799771">
    <property type="component" value="Unassembled WGS sequence"/>
</dbReference>
<name>A0A6A6A9V7_9PLEO</name>
<keyword evidence="2" id="KW-0539">Nucleus</keyword>
<dbReference type="SMART" id="SM00906">
    <property type="entry name" value="Fungal_trans"/>
    <property type="match status" value="1"/>
</dbReference>
<dbReference type="GO" id="GO:0006351">
    <property type="term" value="P:DNA-templated transcription"/>
    <property type="evidence" value="ECO:0007669"/>
    <property type="project" value="InterPro"/>
</dbReference>